<evidence type="ECO:0000256" key="1">
    <source>
        <dbReference type="ARBA" id="ARBA00006464"/>
    </source>
</evidence>
<feature type="domain" description="Bacterial sugar transferase" evidence="2">
    <location>
        <begin position="3"/>
        <end position="196"/>
    </location>
</feature>
<keyword evidence="4" id="KW-1185">Reference proteome</keyword>
<comment type="similarity">
    <text evidence="1">Belongs to the bacterial sugar transferase family.</text>
</comment>
<dbReference type="PANTHER" id="PTHR30576:SF20">
    <property type="entry name" value="QUINOVOSAMINEPHOSPHOTRANSFERAE-RELATED"/>
    <property type="match status" value="1"/>
</dbReference>
<dbReference type="PANTHER" id="PTHR30576">
    <property type="entry name" value="COLANIC BIOSYNTHESIS UDP-GLUCOSE LIPID CARRIER TRANSFERASE"/>
    <property type="match status" value="1"/>
</dbReference>
<protein>
    <recommendedName>
        <fullName evidence="2">Bacterial sugar transferase domain-containing protein</fullName>
    </recommendedName>
</protein>
<dbReference type="InterPro" id="IPR003362">
    <property type="entry name" value="Bact_transf"/>
</dbReference>
<reference evidence="3" key="1">
    <citation type="submission" date="2015-08" db="EMBL/GenBank/DDBJ databases">
        <title>Candidatus Bacteriodes Periocalifornicus.</title>
        <authorList>
            <person name="McLean J.S."/>
            <person name="Kelley S."/>
        </authorList>
    </citation>
    <scope>NUCLEOTIDE SEQUENCE [LARGE SCALE GENOMIC DNA]</scope>
    <source>
        <strain evidence="3">12B</strain>
    </source>
</reference>
<comment type="caution">
    <text evidence="3">The sequence shown here is derived from an EMBL/GenBank/DDBJ whole genome shotgun (WGS) entry which is preliminary data.</text>
</comment>
<dbReference type="GO" id="GO:0016780">
    <property type="term" value="F:phosphotransferase activity, for other substituted phosphate groups"/>
    <property type="evidence" value="ECO:0007669"/>
    <property type="project" value="TreeGrafter"/>
</dbReference>
<dbReference type="Pfam" id="PF02397">
    <property type="entry name" value="Bac_transf"/>
    <property type="match status" value="1"/>
</dbReference>
<organism evidence="3 4">
    <name type="scientific">Candidatus [Bacteroides] periocalifornicus</name>
    <dbReference type="NCBI Taxonomy" id="1702214"/>
    <lineage>
        <taxon>Bacteria</taxon>
        <taxon>Pseudomonadati</taxon>
        <taxon>Bacteroidota</taxon>
    </lineage>
</organism>
<dbReference type="EMBL" id="LIIK01000037">
    <property type="protein sequence ID" value="KQM08456.1"/>
    <property type="molecule type" value="Genomic_DNA"/>
</dbReference>
<accession>A0A0Q4B5I5</accession>
<dbReference type="AlphaFoldDB" id="A0A0Q4B5I5"/>
<sequence length="197" mass="22486">MLKRTFDFLASFFGLLLLSPLILCIAVWVKCDSKGPIFYRQVRVGKDGREFKLFKFRSMRVGADRAGLLTLGDRDPRVTRSGFWLRKTKLDELPQLFNVLVGDMSLVGPRPEVPKYVALYTPEQREVLSVRPGITDTASVEMRNEAELMAQQADPEGYYVNVQIPLKIKLAKEYIAQQSLLSDLKLIVRTIGVMFKR</sequence>
<evidence type="ECO:0000259" key="2">
    <source>
        <dbReference type="Pfam" id="PF02397"/>
    </source>
</evidence>
<proteinExistence type="inferred from homology"/>
<gene>
    <name evidence="3" type="ORF">AL399_07210</name>
</gene>
<dbReference type="PATRIC" id="fig|1702214.3.peg.1023"/>
<evidence type="ECO:0000313" key="3">
    <source>
        <dbReference type="EMBL" id="KQM08456.1"/>
    </source>
</evidence>
<name>A0A0Q4B5I5_9BACT</name>
<dbReference type="STRING" id="1702214.AL399_07210"/>
<evidence type="ECO:0000313" key="4">
    <source>
        <dbReference type="Proteomes" id="UP000054172"/>
    </source>
</evidence>
<dbReference type="Proteomes" id="UP000054172">
    <property type="component" value="Unassembled WGS sequence"/>
</dbReference>